<evidence type="ECO:0000313" key="2">
    <source>
        <dbReference type="Proteomes" id="UP000631421"/>
    </source>
</evidence>
<dbReference type="Proteomes" id="UP000631421">
    <property type="component" value="Unassembled WGS sequence"/>
</dbReference>
<comment type="caution">
    <text evidence="1">The sequence shown here is derived from an EMBL/GenBank/DDBJ whole genome shotgun (WGS) entry which is preliminary data.</text>
</comment>
<dbReference type="EMBL" id="JACJPY010000010">
    <property type="protein sequence ID" value="MBD2149596.1"/>
    <property type="molecule type" value="Genomic_DNA"/>
</dbReference>
<evidence type="ECO:0008006" key="3">
    <source>
        <dbReference type="Google" id="ProtNLM"/>
    </source>
</evidence>
<protein>
    <recommendedName>
        <fullName evidence="3">DUF2281 domain-containing protein</fullName>
    </recommendedName>
</protein>
<keyword evidence="2" id="KW-1185">Reference proteome</keyword>
<proteinExistence type="predicted"/>
<name>A0A926URS9_9CYAN</name>
<evidence type="ECO:0000313" key="1">
    <source>
        <dbReference type="EMBL" id="MBD2149596.1"/>
    </source>
</evidence>
<organism evidence="1 2">
    <name type="scientific">Pseudanabaena cinerea FACHB-1277</name>
    <dbReference type="NCBI Taxonomy" id="2949581"/>
    <lineage>
        <taxon>Bacteria</taxon>
        <taxon>Bacillati</taxon>
        <taxon>Cyanobacteriota</taxon>
        <taxon>Cyanophyceae</taxon>
        <taxon>Pseudanabaenales</taxon>
        <taxon>Pseudanabaenaceae</taxon>
        <taxon>Pseudanabaena</taxon>
        <taxon>Pseudanabaena cinerea</taxon>
    </lineage>
</organism>
<gene>
    <name evidence="1" type="ORF">H6F44_05570</name>
</gene>
<reference evidence="1" key="2">
    <citation type="submission" date="2020-08" db="EMBL/GenBank/DDBJ databases">
        <authorList>
            <person name="Chen M."/>
            <person name="Teng W."/>
            <person name="Zhao L."/>
            <person name="Hu C."/>
            <person name="Zhou Y."/>
            <person name="Han B."/>
            <person name="Song L."/>
            <person name="Shu W."/>
        </authorList>
    </citation>
    <scope>NUCLEOTIDE SEQUENCE</scope>
    <source>
        <strain evidence="1">FACHB-1277</strain>
    </source>
</reference>
<dbReference type="RefSeq" id="WP_190349964.1">
    <property type="nucleotide sequence ID" value="NZ_JACJPY010000010.1"/>
</dbReference>
<reference evidence="1" key="1">
    <citation type="journal article" date="2015" name="ISME J.">
        <title>Draft Genome Sequence of Streptomyces incarnatus NRRL8089, which Produces the Nucleoside Antibiotic Sinefungin.</title>
        <authorList>
            <person name="Oshima K."/>
            <person name="Hattori M."/>
            <person name="Shimizu H."/>
            <person name="Fukuda K."/>
            <person name="Nemoto M."/>
            <person name="Inagaki K."/>
            <person name="Tamura T."/>
        </authorList>
    </citation>
    <scope>NUCLEOTIDE SEQUENCE</scope>
    <source>
        <strain evidence="1">FACHB-1277</strain>
    </source>
</reference>
<accession>A0A926URS9</accession>
<sequence>MLTRQRLELLDAIEQTPEEYIPELLNFVHFFNQQRITKSSSATAWDFAMSEINNSNPEKQNLKRQRINQLFTTWAVLDSEDEQKEALKVIESVEDLLIYSSKIGTI</sequence>
<dbReference type="AlphaFoldDB" id="A0A926URS9"/>